<name>A0A7G1QBY1_9GAMM</name>
<keyword evidence="4" id="KW-1133">Transmembrane helix</keyword>
<feature type="transmembrane region" description="Helical" evidence="4">
    <location>
        <begin position="49"/>
        <end position="72"/>
    </location>
</feature>
<keyword evidence="7" id="KW-1185">Reference proteome</keyword>
<dbReference type="InterPro" id="IPR036097">
    <property type="entry name" value="HisK_dim/P_sf"/>
</dbReference>
<dbReference type="EC" id="2.7.13.3" evidence="2"/>
<gene>
    <name evidence="6" type="ORF">NSCAC_1471</name>
</gene>
<protein>
    <recommendedName>
        <fullName evidence="2">histidine kinase</fullName>
        <ecNumber evidence="2">2.7.13.3</ecNumber>
    </recommendedName>
</protein>
<dbReference type="InterPro" id="IPR004358">
    <property type="entry name" value="Sig_transdc_His_kin-like_C"/>
</dbReference>
<dbReference type="KEGG" id="ntg:NSCAC_1471"/>
<dbReference type="AlphaFoldDB" id="A0A7G1QBY1"/>
<keyword evidence="6" id="KW-0547">Nucleotide-binding</keyword>
<keyword evidence="4" id="KW-0812">Transmembrane</keyword>
<dbReference type="RefSeq" id="WP_197744140.1">
    <property type="nucleotide sequence ID" value="NZ_LR778175.1"/>
</dbReference>
<evidence type="ECO:0000313" key="7">
    <source>
        <dbReference type="Proteomes" id="UP000516072"/>
    </source>
</evidence>
<comment type="catalytic activity">
    <reaction evidence="1">
        <text>ATP + protein L-histidine = ADP + protein N-phospho-L-histidine.</text>
        <dbReference type="EC" id="2.7.13.3"/>
    </reaction>
</comment>
<reference evidence="6 7" key="1">
    <citation type="submission" date="2020-03" db="EMBL/GenBank/DDBJ databases">
        <authorList>
            <person name="Picone N."/>
        </authorList>
    </citation>
    <scope>NUCLEOTIDE SEQUENCE [LARGE SCALE GENOMIC DNA]</scope>
    <source>
        <strain evidence="6">NSCAC1</strain>
    </source>
</reference>
<dbReference type="Proteomes" id="UP000516072">
    <property type="component" value="Chromosome"/>
</dbReference>
<keyword evidence="6" id="KW-0067">ATP-binding</keyword>
<evidence type="ECO:0000256" key="2">
    <source>
        <dbReference type="ARBA" id="ARBA00012438"/>
    </source>
</evidence>
<accession>A0A7G1QBY1</accession>
<dbReference type="InterPro" id="IPR003661">
    <property type="entry name" value="HisK_dim/P_dom"/>
</dbReference>
<feature type="transmembrane region" description="Helical" evidence="4">
    <location>
        <begin position="291"/>
        <end position="324"/>
    </location>
</feature>
<dbReference type="PRINTS" id="PR00344">
    <property type="entry name" value="BCTRLSENSOR"/>
</dbReference>
<organism evidence="6 7">
    <name type="scientific">Candidatus Nitrosacidococcus tergens</name>
    <dbReference type="NCBI Taxonomy" id="553981"/>
    <lineage>
        <taxon>Bacteria</taxon>
        <taxon>Pseudomonadati</taxon>
        <taxon>Pseudomonadota</taxon>
        <taxon>Gammaproteobacteria</taxon>
        <taxon>Chromatiales</taxon>
        <taxon>Chromatiaceae</taxon>
        <taxon>Candidatus Nitrosacidococcus</taxon>
    </lineage>
</organism>
<proteinExistence type="predicted"/>
<feature type="transmembrane region" description="Helical" evidence="4">
    <location>
        <begin position="198"/>
        <end position="223"/>
    </location>
</feature>
<dbReference type="SMART" id="SM00387">
    <property type="entry name" value="HATPase_c"/>
    <property type="match status" value="1"/>
</dbReference>
<evidence type="ECO:0000313" key="6">
    <source>
        <dbReference type="EMBL" id="CAB1277039.1"/>
    </source>
</evidence>
<evidence type="ECO:0000259" key="5">
    <source>
        <dbReference type="PROSITE" id="PS50109"/>
    </source>
</evidence>
<dbReference type="InterPro" id="IPR005467">
    <property type="entry name" value="His_kinase_dom"/>
</dbReference>
<evidence type="ECO:0000256" key="4">
    <source>
        <dbReference type="SAM" id="Phobius"/>
    </source>
</evidence>
<evidence type="ECO:0000256" key="3">
    <source>
        <dbReference type="ARBA" id="ARBA00022553"/>
    </source>
</evidence>
<dbReference type="GO" id="GO:0005524">
    <property type="term" value="F:ATP binding"/>
    <property type="evidence" value="ECO:0007669"/>
    <property type="project" value="UniProtKB-KW"/>
</dbReference>
<dbReference type="Pfam" id="PF25323">
    <property type="entry name" value="6TM_PilS"/>
    <property type="match status" value="2"/>
</dbReference>
<dbReference type="Pfam" id="PF02518">
    <property type="entry name" value="HATPase_c"/>
    <property type="match status" value="1"/>
</dbReference>
<feature type="transmembrane region" description="Helical" evidence="4">
    <location>
        <begin position="156"/>
        <end position="177"/>
    </location>
</feature>
<feature type="transmembrane region" description="Helical" evidence="4">
    <location>
        <begin position="344"/>
        <end position="361"/>
    </location>
</feature>
<feature type="transmembrane region" description="Helical" evidence="4">
    <location>
        <begin position="235"/>
        <end position="254"/>
    </location>
</feature>
<evidence type="ECO:0000256" key="1">
    <source>
        <dbReference type="ARBA" id="ARBA00000085"/>
    </source>
</evidence>
<feature type="domain" description="Histidine kinase" evidence="5">
    <location>
        <begin position="504"/>
        <end position="715"/>
    </location>
</feature>
<feature type="transmembrane region" description="Helical" evidence="4">
    <location>
        <begin position="21"/>
        <end position="43"/>
    </location>
</feature>
<dbReference type="EMBL" id="LR778175">
    <property type="protein sequence ID" value="CAB1277039.1"/>
    <property type="molecule type" value="Genomic_DNA"/>
</dbReference>
<dbReference type="SUPFAM" id="SSF47384">
    <property type="entry name" value="Homodimeric domain of signal transducing histidine kinase"/>
    <property type="match status" value="1"/>
</dbReference>
<dbReference type="PANTHER" id="PTHR43065">
    <property type="entry name" value="SENSOR HISTIDINE KINASE"/>
    <property type="match status" value="1"/>
</dbReference>
<keyword evidence="3" id="KW-0597">Phosphoprotein</keyword>
<dbReference type="Gene3D" id="1.10.287.130">
    <property type="match status" value="1"/>
</dbReference>
<dbReference type="CDD" id="cd00082">
    <property type="entry name" value="HisKA"/>
    <property type="match status" value="1"/>
</dbReference>
<dbReference type="PROSITE" id="PS50109">
    <property type="entry name" value="HIS_KIN"/>
    <property type="match status" value="1"/>
</dbReference>
<dbReference type="InterPro" id="IPR036890">
    <property type="entry name" value="HATPase_C_sf"/>
</dbReference>
<dbReference type="SMART" id="SM00388">
    <property type="entry name" value="HisKA"/>
    <property type="match status" value="1"/>
</dbReference>
<dbReference type="Pfam" id="PF00512">
    <property type="entry name" value="HisKA"/>
    <property type="match status" value="1"/>
</dbReference>
<dbReference type="Gene3D" id="3.30.565.10">
    <property type="entry name" value="Histidine kinase-like ATPase, C-terminal domain"/>
    <property type="match status" value="1"/>
</dbReference>
<dbReference type="PANTHER" id="PTHR43065:SF52">
    <property type="entry name" value="SENSOR PROTEIN KINASE PILS"/>
    <property type="match status" value="1"/>
</dbReference>
<sequence length="719" mass="78942">MKEIQSEIFGKNPWDLLSVFSIYRLIIASLMLGVALIGIGSLGQNYPTLFLRASIAYECSAIIFILATLFKFGDFNNQVWLQLGTDIVVISLFTYASGGISSGLGVLLIVIVAAGGILTLGRHSSGLAALAVLALLFEHSYGFLSENSFQGTYTQAGLLGIALFSTALLSQVLAQHIRMSQVLASSKYIPSKSEIHQAWGPLTVFCIYRLMLATLLVGIAFTGTHPNLLGDHKPYLFSIVSATYCVLSVIFISITLIKIGKFNTQIWLQLSIDIGIIVLLMHTSGGINSGLGMLLIVTVAAGGIMTLSTTASGLAALAVLSLLLEHSYAYFLEDDIDIGSYTQVGLLGISLFTTALLAQVLTTRVRSSELLAVRKGQDLEELKQLKDYIFQHLQDGALVVGDNGNIQLINQKGQDFLGFTQNNQNVLNIQTIPALAQAMQDWQNCSDYYHPKALHIAPDLPELQPQFIRLIGTESTLIFLENYSYLRQQAQQLKLASLGRLTASIAHEIRNPLGAISHASQLLEETLELDKGNQRLLDIILTNSNRINEIVKNVLQLSRKDSGVVEQIALKPWLTRFLEEFYVSKKTDETHVSLEIESNSIYIEANPSQLHQIIWNLCDNAWHYGRKIDQPPYLKIVVCVKTGPYPIMVEVIDSGPGISKEIIDHLFEPFTSTKGTGLGLYLARALAENNGAILEYCPNPPKSGTCFHICFPAPKLENQ</sequence>
<dbReference type="SUPFAM" id="SSF55874">
    <property type="entry name" value="ATPase domain of HSP90 chaperone/DNA topoisomerase II/histidine kinase"/>
    <property type="match status" value="1"/>
</dbReference>
<keyword evidence="4" id="KW-0472">Membrane</keyword>
<dbReference type="InterPro" id="IPR003594">
    <property type="entry name" value="HATPase_dom"/>
</dbReference>
<dbReference type="GO" id="GO:0000155">
    <property type="term" value="F:phosphorelay sensor kinase activity"/>
    <property type="evidence" value="ECO:0007669"/>
    <property type="project" value="InterPro"/>
</dbReference>